<dbReference type="AlphaFoldDB" id="A0A3G8H6N6"/>
<keyword evidence="1" id="KW-1133">Transmembrane helix</keyword>
<gene>
    <name evidence="3" type="ORF">EHF44_22610</name>
</gene>
<proteinExistence type="predicted"/>
<dbReference type="Pfam" id="PF07811">
    <property type="entry name" value="TadE"/>
    <property type="match status" value="1"/>
</dbReference>
<protein>
    <submittedName>
        <fullName evidence="3">Pilus assembly protein</fullName>
    </submittedName>
</protein>
<feature type="transmembrane region" description="Helical" evidence="1">
    <location>
        <begin position="20"/>
        <end position="43"/>
    </location>
</feature>
<name>A0A3G8H6N6_9BURK</name>
<evidence type="ECO:0000313" key="3">
    <source>
        <dbReference type="EMBL" id="AZG16197.1"/>
    </source>
</evidence>
<dbReference type="OrthoDB" id="8965410at2"/>
<evidence type="ECO:0000259" key="2">
    <source>
        <dbReference type="Pfam" id="PF07811"/>
    </source>
</evidence>
<accession>A0A3G8H6N6</accession>
<dbReference type="RefSeq" id="WP_124685928.1">
    <property type="nucleotide sequence ID" value="NZ_CP033970.1"/>
</dbReference>
<keyword evidence="1" id="KW-0812">Transmembrane</keyword>
<evidence type="ECO:0000256" key="1">
    <source>
        <dbReference type="SAM" id="Phobius"/>
    </source>
</evidence>
<dbReference type="KEGG" id="cpau:EHF44_22610"/>
<dbReference type="InterPro" id="IPR012495">
    <property type="entry name" value="TadE-like_dom"/>
</dbReference>
<evidence type="ECO:0000313" key="4">
    <source>
        <dbReference type="Proteomes" id="UP000270411"/>
    </source>
</evidence>
<feature type="domain" description="TadE-like" evidence="2">
    <location>
        <begin position="14"/>
        <end position="56"/>
    </location>
</feature>
<organism evidence="3 4">
    <name type="scientific">Cupriavidus pauculus</name>
    <dbReference type="NCBI Taxonomy" id="82633"/>
    <lineage>
        <taxon>Bacteria</taxon>
        <taxon>Pseudomonadati</taxon>
        <taxon>Pseudomonadota</taxon>
        <taxon>Betaproteobacteria</taxon>
        <taxon>Burkholderiales</taxon>
        <taxon>Burkholderiaceae</taxon>
        <taxon>Cupriavidus</taxon>
    </lineage>
</organism>
<keyword evidence="1" id="KW-0472">Membrane</keyword>
<sequence length="153" mass="15565">MALRGNANQRRARGVAAVEFALVFPLLLAVVLGIVYYGVVLALQQVLTLAAQEGARAALRYPLAVNGGTLADTLDLRVSAANLAARNTLPEAIAAQIGDGAVAQPVACTAPAGTQCVQVTLNLPTRALLPVIPLVPVPGTLTGAAVVQLSPDL</sequence>
<dbReference type="Proteomes" id="UP000270411">
    <property type="component" value="Chromosome 2"/>
</dbReference>
<reference evidence="4" key="1">
    <citation type="submission" date="2018-11" db="EMBL/GenBank/DDBJ databases">
        <title>FDA dAtabase for Regulatory Grade micrObial Sequences (FDA-ARGOS): Supporting development and validation of Infectious Disease Dx tests.</title>
        <authorList>
            <person name="Goldberg B."/>
            <person name="Campos J."/>
            <person name="Tallon L."/>
            <person name="Sadzewicz L."/>
            <person name="Zhao X."/>
            <person name="Vavikolanu K."/>
            <person name="Mehta A."/>
            <person name="Aluvathingal J."/>
            <person name="Nadendla S."/>
            <person name="Geyer C."/>
            <person name="Nandy P."/>
            <person name="Yan Y."/>
            <person name="Sichtig H."/>
        </authorList>
    </citation>
    <scope>NUCLEOTIDE SEQUENCE [LARGE SCALE GENOMIC DNA]</scope>
    <source>
        <strain evidence="4">FDAARGOS_614</strain>
    </source>
</reference>
<dbReference type="EMBL" id="CP033970">
    <property type="protein sequence ID" value="AZG16197.1"/>
    <property type="molecule type" value="Genomic_DNA"/>
</dbReference>